<feature type="transmembrane region" description="Helical" evidence="3">
    <location>
        <begin position="102"/>
        <end position="124"/>
    </location>
</feature>
<dbReference type="SUPFAM" id="SSF50182">
    <property type="entry name" value="Sm-like ribonucleoproteins"/>
    <property type="match status" value="1"/>
</dbReference>
<dbReference type="GeneID" id="111276778"/>
<evidence type="ECO:0000313" key="6">
    <source>
        <dbReference type="RefSeq" id="XP_022718331.1"/>
    </source>
</evidence>
<evidence type="ECO:0000256" key="1">
    <source>
        <dbReference type="ARBA" id="ARBA00004123"/>
    </source>
</evidence>
<dbReference type="OrthoDB" id="9626941at2759"/>
<feature type="domain" description="Sm" evidence="4">
    <location>
        <begin position="30"/>
        <end position="68"/>
    </location>
</feature>
<keyword evidence="3" id="KW-0812">Transmembrane</keyword>
<evidence type="ECO:0000256" key="2">
    <source>
        <dbReference type="ARBA" id="ARBA00023242"/>
    </source>
</evidence>
<dbReference type="Pfam" id="PF01423">
    <property type="entry name" value="LSM"/>
    <property type="match status" value="1"/>
</dbReference>
<dbReference type="GO" id="GO:0006396">
    <property type="term" value="P:RNA processing"/>
    <property type="evidence" value="ECO:0007669"/>
    <property type="project" value="InterPro"/>
</dbReference>
<dbReference type="AlphaFoldDB" id="A0A6P5WS55"/>
<reference evidence="6" key="1">
    <citation type="submission" date="2025-08" db="UniProtKB">
        <authorList>
            <consortium name="RefSeq"/>
        </authorList>
    </citation>
    <scope>IDENTIFICATION</scope>
    <source>
        <tissue evidence="6">Fruit stalk</tissue>
    </source>
</reference>
<keyword evidence="5" id="KW-1185">Reference proteome</keyword>
<dbReference type="InterPro" id="IPR027141">
    <property type="entry name" value="LSm4/Sm_D1/D3"/>
</dbReference>
<dbReference type="GO" id="GO:0005634">
    <property type="term" value="C:nucleus"/>
    <property type="evidence" value="ECO:0007669"/>
    <property type="project" value="UniProtKB-SubCell"/>
</dbReference>
<evidence type="ECO:0000259" key="4">
    <source>
        <dbReference type="Pfam" id="PF01423"/>
    </source>
</evidence>
<keyword evidence="2" id="KW-0539">Nucleus</keyword>
<dbReference type="InterPro" id="IPR010920">
    <property type="entry name" value="LSM_dom_sf"/>
</dbReference>
<dbReference type="Proteomes" id="UP000515121">
    <property type="component" value="Unplaced"/>
</dbReference>
<name>A0A6P5WS55_DURZI</name>
<evidence type="ECO:0000313" key="5">
    <source>
        <dbReference type="Proteomes" id="UP000515121"/>
    </source>
</evidence>
<dbReference type="KEGG" id="dzi:111276778"/>
<dbReference type="PANTHER" id="PTHR23338">
    <property type="entry name" value="SMALL NUCLEAR RIBONUCLEOPROTEIN SM"/>
    <property type="match status" value="1"/>
</dbReference>
<gene>
    <name evidence="6" type="primary">LOC111276778</name>
</gene>
<dbReference type="Gene3D" id="2.30.30.100">
    <property type="match status" value="1"/>
</dbReference>
<feature type="transmembrane region" description="Helical" evidence="3">
    <location>
        <begin position="130"/>
        <end position="148"/>
    </location>
</feature>
<sequence>MHPLVVVKAINAAKLTLNSIEPLFYLPRNIQCVDVSMNTHLKIVKLTLKEKNPVTLDHLSVRGNNICYSILPDILNIETLLVEETSRVKPKKPIAEFGKRSLFLLLSACLDIFVFLSSFCEVKICLGLRINSICLGGFLCSYILFIGFHTGKHCRQVNLTRILLNA</sequence>
<dbReference type="RefSeq" id="XP_022718331.1">
    <property type="nucleotide sequence ID" value="XM_022862596.1"/>
</dbReference>
<organism evidence="5 6">
    <name type="scientific">Durio zibethinus</name>
    <name type="common">Durian</name>
    <dbReference type="NCBI Taxonomy" id="66656"/>
    <lineage>
        <taxon>Eukaryota</taxon>
        <taxon>Viridiplantae</taxon>
        <taxon>Streptophyta</taxon>
        <taxon>Embryophyta</taxon>
        <taxon>Tracheophyta</taxon>
        <taxon>Spermatophyta</taxon>
        <taxon>Magnoliopsida</taxon>
        <taxon>eudicotyledons</taxon>
        <taxon>Gunneridae</taxon>
        <taxon>Pentapetalae</taxon>
        <taxon>rosids</taxon>
        <taxon>malvids</taxon>
        <taxon>Malvales</taxon>
        <taxon>Malvaceae</taxon>
        <taxon>Helicteroideae</taxon>
        <taxon>Durio</taxon>
    </lineage>
</organism>
<accession>A0A6P5WS55</accession>
<dbReference type="InterPro" id="IPR001163">
    <property type="entry name" value="Sm_dom_euk/arc"/>
</dbReference>
<comment type="subcellular location">
    <subcellularLocation>
        <location evidence="1">Nucleus</location>
    </subcellularLocation>
</comment>
<keyword evidence="3" id="KW-1133">Transmembrane helix</keyword>
<protein>
    <submittedName>
        <fullName evidence="6">Uncharacterized protein LOC111276778 isoform X1</fullName>
    </submittedName>
</protein>
<proteinExistence type="predicted"/>
<keyword evidence="3" id="KW-0472">Membrane</keyword>
<evidence type="ECO:0000256" key="3">
    <source>
        <dbReference type="SAM" id="Phobius"/>
    </source>
</evidence>